<reference evidence="5 6" key="1">
    <citation type="submission" date="2016-10" db="EMBL/GenBank/DDBJ databases">
        <title>Genome sequence of Streptomyces sp. MUSC 1.</title>
        <authorList>
            <person name="Lee L.-H."/>
            <person name="Ser H.-L."/>
            <person name="Law J.W.-F."/>
        </authorList>
    </citation>
    <scope>NUCLEOTIDE SEQUENCE [LARGE SCALE GENOMIC DNA]</scope>
    <source>
        <strain evidence="5 6">MUSC 1</strain>
    </source>
</reference>
<dbReference type="GO" id="GO:0005975">
    <property type="term" value="P:carbohydrate metabolic process"/>
    <property type="evidence" value="ECO:0007669"/>
    <property type="project" value="InterPro"/>
</dbReference>
<keyword evidence="2" id="KW-0378">Hydrolase</keyword>
<comment type="caution">
    <text evidence="5">The sequence shown here is derived from an EMBL/GenBank/DDBJ whole genome shotgun (WGS) entry which is preliminary data.</text>
</comment>
<feature type="region of interest" description="Disordered" evidence="3">
    <location>
        <begin position="29"/>
        <end position="58"/>
    </location>
</feature>
<evidence type="ECO:0000259" key="4">
    <source>
        <dbReference type="PROSITE" id="PS51677"/>
    </source>
</evidence>
<evidence type="ECO:0000256" key="1">
    <source>
        <dbReference type="ARBA" id="ARBA00022723"/>
    </source>
</evidence>
<gene>
    <name evidence="5" type="ORF">BIV23_01985</name>
</gene>
<dbReference type="Gene3D" id="3.20.20.370">
    <property type="entry name" value="Glycoside hydrolase/deacetylase"/>
    <property type="match status" value="1"/>
</dbReference>
<dbReference type="AlphaFoldDB" id="A0A1S2QNN2"/>
<dbReference type="EMBL" id="MLYO01000009">
    <property type="protein sequence ID" value="OIK07770.1"/>
    <property type="molecule type" value="Genomic_DNA"/>
</dbReference>
<sequence>MENTGSTHVTRRALLSVGGLMFLSACTAPGGTPEHAETSAPDSVKPTHPGDSHASEPAYVELPGRPEFYVHQGPRAIALTIDDGPNPEWTPQVLDILRRYAVTATFCQVGARVSAHPSVVRAVAAEGHLIANHTWTHADLARASAATVRSQLERTSDTIEKVTGHRPTIFRAPYGVWSEPTLATCGEMGMRLLDWSVDPHDWSRPGTSLIVERIMAHAHPGSIILEHDGGGDRSQTVAALRLVLPRLLDAGYQFVTP</sequence>
<dbReference type="OrthoDB" id="9763050at2"/>
<dbReference type="InterPro" id="IPR011330">
    <property type="entry name" value="Glyco_hydro/deAcase_b/a-brl"/>
</dbReference>
<evidence type="ECO:0000313" key="6">
    <source>
        <dbReference type="Proteomes" id="UP000179642"/>
    </source>
</evidence>
<dbReference type="PROSITE" id="PS51677">
    <property type="entry name" value="NODB"/>
    <property type="match status" value="1"/>
</dbReference>
<accession>A0A1S2QNN2</accession>
<dbReference type="InterPro" id="IPR002509">
    <property type="entry name" value="NODB_dom"/>
</dbReference>
<feature type="domain" description="NodB homology" evidence="4">
    <location>
        <begin position="75"/>
        <end position="255"/>
    </location>
</feature>
<dbReference type="Pfam" id="PF01522">
    <property type="entry name" value="Polysacc_deac_1"/>
    <property type="match status" value="1"/>
</dbReference>
<dbReference type="PANTHER" id="PTHR10587:SF133">
    <property type="entry name" value="CHITIN DEACETYLASE 1-RELATED"/>
    <property type="match status" value="1"/>
</dbReference>
<proteinExistence type="predicted"/>
<dbReference type="CDD" id="cd10917">
    <property type="entry name" value="CE4_NodB_like_6s_7s"/>
    <property type="match status" value="1"/>
</dbReference>
<evidence type="ECO:0000313" key="5">
    <source>
        <dbReference type="EMBL" id="OIK07770.1"/>
    </source>
</evidence>
<evidence type="ECO:0000256" key="2">
    <source>
        <dbReference type="ARBA" id="ARBA00022801"/>
    </source>
</evidence>
<evidence type="ECO:0000256" key="3">
    <source>
        <dbReference type="SAM" id="MobiDB-lite"/>
    </source>
</evidence>
<dbReference type="InterPro" id="IPR050248">
    <property type="entry name" value="Polysacc_deacetylase_ArnD"/>
</dbReference>
<dbReference type="GO" id="GO:0046872">
    <property type="term" value="F:metal ion binding"/>
    <property type="evidence" value="ECO:0007669"/>
    <property type="project" value="UniProtKB-KW"/>
</dbReference>
<protein>
    <recommendedName>
        <fullName evidence="4">NodB homology domain-containing protein</fullName>
    </recommendedName>
</protein>
<dbReference type="PANTHER" id="PTHR10587">
    <property type="entry name" value="GLYCOSYL TRANSFERASE-RELATED"/>
    <property type="match status" value="1"/>
</dbReference>
<dbReference type="GO" id="GO:0016020">
    <property type="term" value="C:membrane"/>
    <property type="evidence" value="ECO:0007669"/>
    <property type="project" value="TreeGrafter"/>
</dbReference>
<keyword evidence="6" id="KW-1185">Reference proteome</keyword>
<dbReference type="SUPFAM" id="SSF88713">
    <property type="entry name" value="Glycoside hydrolase/deacetylase"/>
    <property type="match status" value="1"/>
</dbReference>
<keyword evidence="1" id="KW-0479">Metal-binding</keyword>
<name>A0A1S2QNN2_9ACTN</name>
<dbReference type="Proteomes" id="UP000179642">
    <property type="component" value="Unassembled WGS sequence"/>
</dbReference>
<dbReference type="GO" id="GO:0016810">
    <property type="term" value="F:hydrolase activity, acting on carbon-nitrogen (but not peptide) bonds"/>
    <property type="evidence" value="ECO:0007669"/>
    <property type="project" value="InterPro"/>
</dbReference>
<organism evidence="5 6">
    <name type="scientific">Streptomyces monashensis</name>
    <dbReference type="NCBI Taxonomy" id="1678012"/>
    <lineage>
        <taxon>Bacteria</taxon>
        <taxon>Bacillati</taxon>
        <taxon>Actinomycetota</taxon>
        <taxon>Actinomycetes</taxon>
        <taxon>Kitasatosporales</taxon>
        <taxon>Streptomycetaceae</taxon>
        <taxon>Streptomyces</taxon>
    </lineage>
</organism>